<gene>
    <name evidence="17" type="primary">fabF</name>
    <name evidence="17" type="ORF">WGH24286_01470</name>
</gene>
<reference evidence="17 18" key="1">
    <citation type="submission" date="2021-11" db="EMBL/GenBank/DDBJ databases">
        <authorList>
            <person name="Depoorter E."/>
        </authorList>
    </citation>
    <scope>NUCLEOTIDE SEQUENCE [LARGE SCALE GENOMIC DNA]</scope>
    <source>
        <strain evidence="17 18">LMG 24286</strain>
    </source>
</reference>
<feature type="domain" description="Ketosynthase family 3 (KS3)" evidence="16">
    <location>
        <begin position="2"/>
        <end position="408"/>
    </location>
</feature>
<dbReference type="Pfam" id="PF02801">
    <property type="entry name" value="Ketoacyl-synt_C"/>
    <property type="match status" value="1"/>
</dbReference>
<evidence type="ECO:0000256" key="7">
    <source>
        <dbReference type="ARBA" id="ARBA00022832"/>
    </source>
</evidence>
<keyword evidence="6 14" id="KW-0808">Transferase</keyword>
<dbReference type="CDD" id="cd00834">
    <property type="entry name" value="KAS_I_II"/>
    <property type="match status" value="1"/>
</dbReference>
<dbReference type="RefSeq" id="WP_230099096.1">
    <property type="nucleotide sequence ID" value="NZ_CAKKNT010000022.1"/>
</dbReference>
<accession>A0ABM8ZCI8</accession>
<keyword evidence="10 14" id="KW-0012">Acyltransferase</keyword>
<evidence type="ECO:0000256" key="3">
    <source>
        <dbReference type="ARBA" id="ARBA00012356"/>
    </source>
</evidence>
<dbReference type="SMART" id="SM00825">
    <property type="entry name" value="PKS_KS"/>
    <property type="match status" value="1"/>
</dbReference>
<comment type="catalytic activity">
    <reaction evidence="12 14">
        <text>(9Z)-hexadecenoyl-[ACP] + malonyl-[ACP] + H(+) = 3-oxo-(11Z)-octadecenoyl-[ACP] + holo-[ACP] + CO2</text>
        <dbReference type="Rhea" id="RHEA:55040"/>
        <dbReference type="Rhea" id="RHEA-COMP:9623"/>
        <dbReference type="Rhea" id="RHEA-COMP:9685"/>
        <dbReference type="Rhea" id="RHEA-COMP:10800"/>
        <dbReference type="Rhea" id="RHEA-COMP:14074"/>
        <dbReference type="ChEBI" id="CHEBI:15378"/>
        <dbReference type="ChEBI" id="CHEBI:16526"/>
        <dbReference type="ChEBI" id="CHEBI:64479"/>
        <dbReference type="ChEBI" id="CHEBI:78449"/>
        <dbReference type="ChEBI" id="CHEBI:83989"/>
        <dbReference type="ChEBI" id="CHEBI:138538"/>
        <dbReference type="EC" id="2.3.1.179"/>
    </reaction>
</comment>
<dbReference type="PROSITE" id="PS52004">
    <property type="entry name" value="KS3_2"/>
    <property type="match status" value="1"/>
</dbReference>
<name>A0ABM8ZCI8_9LACO</name>
<evidence type="ECO:0000259" key="16">
    <source>
        <dbReference type="PROSITE" id="PS52004"/>
    </source>
</evidence>
<evidence type="ECO:0000256" key="11">
    <source>
        <dbReference type="ARBA" id="ARBA00024006"/>
    </source>
</evidence>
<dbReference type="InterPro" id="IPR017568">
    <property type="entry name" value="3-oxoacyl-ACP_synth-2"/>
</dbReference>
<dbReference type="InterPro" id="IPR020841">
    <property type="entry name" value="PKS_Beta-ketoAc_synthase_dom"/>
</dbReference>
<dbReference type="EC" id="2.3.1.179" evidence="3 14"/>
<comment type="similarity">
    <text evidence="2 14 15">Belongs to the thiolase-like superfamily. Beta-ketoacyl-ACP synthases family.</text>
</comment>
<proteinExistence type="inferred from homology"/>
<dbReference type="PIRSF" id="PIRSF000447">
    <property type="entry name" value="KAS_II"/>
    <property type="match status" value="1"/>
</dbReference>
<evidence type="ECO:0000256" key="10">
    <source>
        <dbReference type="ARBA" id="ARBA00023315"/>
    </source>
</evidence>
<keyword evidence="9 14" id="KW-0275">Fatty acid biosynthesis</keyword>
<evidence type="ECO:0000256" key="2">
    <source>
        <dbReference type="ARBA" id="ARBA00008467"/>
    </source>
</evidence>
<dbReference type="Gene3D" id="3.40.47.10">
    <property type="match status" value="2"/>
</dbReference>
<keyword evidence="7" id="KW-0276">Fatty acid metabolism</keyword>
<dbReference type="EMBL" id="CAKKNT010000022">
    <property type="protein sequence ID" value="CAH0419023.1"/>
    <property type="molecule type" value="Genomic_DNA"/>
</dbReference>
<dbReference type="Proteomes" id="UP000789719">
    <property type="component" value="Unassembled WGS sequence"/>
</dbReference>
<dbReference type="SUPFAM" id="SSF53901">
    <property type="entry name" value="Thiolase-like"/>
    <property type="match status" value="2"/>
</dbReference>
<evidence type="ECO:0000256" key="13">
    <source>
        <dbReference type="ARBA" id="ARBA00047659"/>
    </source>
</evidence>
<keyword evidence="8" id="KW-0443">Lipid metabolism</keyword>
<keyword evidence="5 14" id="KW-0444">Lipid biosynthesis</keyword>
<evidence type="ECO:0000256" key="5">
    <source>
        <dbReference type="ARBA" id="ARBA00022516"/>
    </source>
</evidence>
<dbReference type="NCBIfam" id="TIGR03150">
    <property type="entry name" value="fabF"/>
    <property type="match status" value="1"/>
</dbReference>
<dbReference type="GO" id="GO:0004315">
    <property type="term" value="F:3-oxoacyl-[acyl-carrier-protein] synthase activity"/>
    <property type="evidence" value="ECO:0007669"/>
    <property type="project" value="UniProtKB-EC"/>
</dbReference>
<dbReference type="InterPro" id="IPR016039">
    <property type="entry name" value="Thiolase-like"/>
</dbReference>
<dbReference type="InterPro" id="IPR000794">
    <property type="entry name" value="Beta-ketoacyl_synthase"/>
</dbReference>
<dbReference type="PANTHER" id="PTHR11712:SF336">
    <property type="entry name" value="3-OXOACYL-[ACYL-CARRIER-PROTEIN] SYNTHASE, MITOCHONDRIAL"/>
    <property type="match status" value="1"/>
</dbReference>
<comment type="function">
    <text evidence="11 14">Involved in the type II fatty acid elongation cycle. Catalyzes the elongation of a wide range of acyl-ACP by the addition of two carbons from malonyl-ACP to an acyl acceptor. Can efficiently catalyze the conversion of palmitoleoyl-ACP (cis-hexadec-9-enoyl-ACP) to cis-vaccenoyl-ACP (cis-octadec-11-enoyl-ACP), an essential step in the thermal regulation of fatty acid composition.</text>
</comment>
<dbReference type="PANTHER" id="PTHR11712">
    <property type="entry name" value="POLYKETIDE SYNTHASE-RELATED"/>
    <property type="match status" value="1"/>
</dbReference>
<evidence type="ECO:0000256" key="6">
    <source>
        <dbReference type="ARBA" id="ARBA00022679"/>
    </source>
</evidence>
<sequence length="411" mass="43132">MMKRVVITGLGAVTPLGNSVEEFADGIFSSKLGFGEITKFADNETEVKFVGEVKDFDANQYVGKKEAKRMDLFSQYAVHAATEAMNQSGLSDENIDSTRLGVILGSGIGGLTTIQEQVIKMHDKGMARVSPMFVPQSIVNMAAGNVALRFHAQNISTVVVTACASATNAIGDAYNRIRLGYADAMITGGSEASVNRIGISGFDALSTLSRATEVEDASIPFDANRHGFVMGEGAGVLVLEELEHAQARGAQILGEIIGFGATTDAFHMTSPEPHGEGATRAMQEALRDANIQPSDVDYINAHGTATGANDSAEAQAIENVFGLESGVLTSSTKSMTGHLLGAAGGIEAVITAMSLIKGQLPVNVGLKEKDPVVNIPLVDDSNKHTAAKIAISNSFGFGGHNAVIAMKRWDD</sequence>
<protein>
    <recommendedName>
        <fullName evidence="4 14">3-oxoacyl-[acyl-carrier-protein] synthase 2</fullName>
        <ecNumber evidence="3 14">2.3.1.179</ecNumber>
    </recommendedName>
</protein>
<evidence type="ECO:0000256" key="1">
    <source>
        <dbReference type="ARBA" id="ARBA00005194"/>
    </source>
</evidence>
<evidence type="ECO:0000256" key="4">
    <source>
        <dbReference type="ARBA" id="ARBA00014657"/>
    </source>
</evidence>
<evidence type="ECO:0000256" key="9">
    <source>
        <dbReference type="ARBA" id="ARBA00023160"/>
    </source>
</evidence>
<evidence type="ECO:0000313" key="17">
    <source>
        <dbReference type="EMBL" id="CAH0419023.1"/>
    </source>
</evidence>
<dbReference type="InterPro" id="IPR014031">
    <property type="entry name" value="Ketoacyl_synth_C"/>
</dbReference>
<evidence type="ECO:0000256" key="12">
    <source>
        <dbReference type="ARBA" id="ARBA00047318"/>
    </source>
</evidence>
<dbReference type="InterPro" id="IPR014030">
    <property type="entry name" value="Ketoacyl_synth_N"/>
</dbReference>
<evidence type="ECO:0000256" key="14">
    <source>
        <dbReference type="PIRNR" id="PIRNR000447"/>
    </source>
</evidence>
<comment type="pathway">
    <text evidence="1 14">Lipid metabolism; fatty acid biosynthesis.</text>
</comment>
<evidence type="ECO:0000256" key="8">
    <source>
        <dbReference type="ARBA" id="ARBA00023098"/>
    </source>
</evidence>
<keyword evidence="18" id="KW-1185">Reference proteome</keyword>
<organism evidence="17 18">
    <name type="scientific">Periweissella ghanensis</name>
    <dbReference type="NCBI Taxonomy" id="467997"/>
    <lineage>
        <taxon>Bacteria</taxon>
        <taxon>Bacillati</taxon>
        <taxon>Bacillota</taxon>
        <taxon>Bacilli</taxon>
        <taxon>Lactobacillales</taxon>
        <taxon>Lactobacillaceae</taxon>
        <taxon>Periweissella</taxon>
    </lineage>
</organism>
<dbReference type="Pfam" id="PF00109">
    <property type="entry name" value="ketoacyl-synt"/>
    <property type="match status" value="1"/>
</dbReference>
<dbReference type="NCBIfam" id="NF005589">
    <property type="entry name" value="PRK07314.1"/>
    <property type="match status" value="1"/>
</dbReference>
<comment type="catalytic activity">
    <reaction evidence="13 14">
        <text>a fatty acyl-[ACP] + malonyl-[ACP] + H(+) = a 3-oxoacyl-[ACP] + holo-[ACP] + CO2</text>
        <dbReference type="Rhea" id="RHEA:22836"/>
        <dbReference type="Rhea" id="RHEA-COMP:9623"/>
        <dbReference type="Rhea" id="RHEA-COMP:9685"/>
        <dbReference type="Rhea" id="RHEA-COMP:9916"/>
        <dbReference type="Rhea" id="RHEA-COMP:14125"/>
        <dbReference type="ChEBI" id="CHEBI:15378"/>
        <dbReference type="ChEBI" id="CHEBI:16526"/>
        <dbReference type="ChEBI" id="CHEBI:64479"/>
        <dbReference type="ChEBI" id="CHEBI:78449"/>
        <dbReference type="ChEBI" id="CHEBI:78776"/>
        <dbReference type="ChEBI" id="CHEBI:138651"/>
    </reaction>
</comment>
<comment type="caution">
    <text evidence="17">The sequence shown here is derived from an EMBL/GenBank/DDBJ whole genome shotgun (WGS) entry which is preliminary data.</text>
</comment>
<evidence type="ECO:0000256" key="15">
    <source>
        <dbReference type="RuleBase" id="RU003694"/>
    </source>
</evidence>
<evidence type="ECO:0000313" key="18">
    <source>
        <dbReference type="Proteomes" id="UP000789719"/>
    </source>
</evidence>